<comment type="caution">
    <text evidence="2">The sequence shown here is derived from an EMBL/GenBank/DDBJ whole genome shotgun (WGS) entry which is preliminary data.</text>
</comment>
<accession>A0A8J5UZ27</accession>
<sequence length="280" mass="32033">MSKDETRLLVYKPLNKIIKRFKNHPIAAKLNNFCKKFDEHSIWIHQVPDDDYNEEKSDVLVYLHGGGYMINIVETQFVFPACLYYAMSEHTRKSLSILVVDYSLTLFGHTYPTQLGRLGDSCGGHLALSVARAIAYPKETREQFGHFPKFPIDFPIEGLPQPRSLSLDSPWISPCTPVSFPSRHGVDCTGDTGPPNTIKGDTFVGNADKYLINNFLNFANTNYDDHWENVEAITNGRTLMIVGEREYLRDSIDDFYSIINKNKGFLLYRKGRNPCCWCLY</sequence>
<keyword evidence="3" id="KW-1185">Reference proteome</keyword>
<evidence type="ECO:0000313" key="3">
    <source>
        <dbReference type="Proteomes" id="UP000694255"/>
    </source>
</evidence>
<dbReference type="InterPro" id="IPR050300">
    <property type="entry name" value="GDXG_lipolytic_enzyme"/>
</dbReference>
<dbReference type="PANTHER" id="PTHR48081:SF31">
    <property type="entry name" value="STERYL ACETYL HYDROLASE MUG81-RELATED"/>
    <property type="match status" value="1"/>
</dbReference>
<gene>
    <name evidence="2" type="ORF">J8A68_003046</name>
</gene>
<keyword evidence="1" id="KW-0378">Hydrolase</keyword>
<organism evidence="2 3">
    <name type="scientific">[Candida] subhashii</name>
    <dbReference type="NCBI Taxonomy" id="561895"/>
    <lineage>
        <taxon>Eukaryota</taxon>
        <taxon>Fungi</taxon>
        <taxon>Dikarya</taxon>
        <taxon>Ascomycota</taxon>
        <taxon>Saccharomycotina</taxon>
        <taxon>Pichiomycetes</taxon>
        <taxon>Debaryomycetaceae</taxon>
        <taxon>Spathaspora</taxon>
    </lineage>
</organism>
<evidence type="ECO:0008006" key="4">
    <source>
        <dbReference type="Google" id="ProtNLM"/>
    </source>
</evidence>
<reference evidence="2 3" key="1">
    <citation type="journal article" date="2021" name="DNA Res.">
        <title>Genome analysis of Candida subhashii reveals its hybrid nature and dual mitochondrial genome conformations.</title>
        <authorList>
            <person name="Mixao V."/>
            <person name="Hegedusova E."/>
            <person name="Saus E."/>
            <person name="Pryszcz L.P."/>
            <person name="Cillingova A."/>
            <person name="Nosek J."/>
            <person name="Gabaldon T."/>
        </authorList>
    </citation>
    <scope>NUCLEOTIDE SEQUENCE [LARGE SCALE GENOMIC DNA]</scope>
    <source>
        <strain evidence="2 3">CBS 10753</strain>
    </source>
</reference>
<dbReference type="OrthoDB" id="2152029at2759"/>
<dbReference type="EMBL" id="JAGSYN010000138">
    <property type="protein sequence ID" value="KAG7663394.1"/>
    <property type="molecule type" value="Genomic_DNA"/>
</dbReference>
<name>A0A8J5UZ27_9ASCO</name>
<dbReference type="Pfam" id="PF10340">
    <property type="entry name" value="Say1_Mug180"/>
    <property type="match status" value="1"/>
</dbReference>
<proteinExistence type="predicted"/>
<dbReference type="InterPro" id="IPR019436">
    <property type="entry name" value="Say1-like"/>
</dbReference>
<evidence type="ECO:0000313" key="2">
    <source>
        <dbReference type="EMBL" id="KAG7663394.1"/>
    </source>
</evidence>
<dbReference type="GO" id="GO:0016787">
    <property type="term" value="F:hydrolase activity"/>
    <property type="evidence" value="ECO:0007669"/>
    <property type="project" value="UniProtKB-KW"/>
</dbReference>
<dbReference type="Proteomes" id="UP000694255">
    <property type="component" value="Unassembled WGS sequence"/>
</dbReference>
<dbReference type="RefSeq" id="XP_049263626.1">
    <property type="nucleotide sequence ID" value="XM_049406860.1"/>
</dbReference>
<dbReference type="PANTHER" id="PTHR48081">
    <property type="entry name" value="AB HYDROLASE SUPERFAMILY PROTEIN C4A8.06C"/>
    <property type="match status" value="1"/>
</dbReference>
<evidence type="ECO:0000256" key="1">
    <source>
        <dbReference type="ARBA" id="ARBA00022801"/>
    </source>
</evidence>
<dbReference type="GeneID" id="73469847"/>
<dbReference type="AlphaFoldDB" id="A0A8J5UZ27"/>
<protein>
    <recommendedName>
        <fullName evidence="4">Alpha/beta hydrolase fold-3 domain-containing protein</fullName>
    </recommendedName>
</protein>